<protein>
    <recommendedName>
        <fullName evidence="4">Secreted protein</fullName>
    </recommendedName>
</protein>
<evidence type="ECO:0000313" key="3">
    <source>
        <dbReference type="Proteomes" id="UP000825935"/>
    </source>
</evidence>
<evidence type="ECO:0000313" key="2">
    <source>
        <dbReference type="EMBL" id="KAH7427500.1"/>
    </source>
</evidence>
<evidence type="ECO:0000256" key="1">
    <source>
        <dbReference type="SAM" id="SignalP"/>
    </source>
</evidence>
<sequence>MHAQISETFRIFILLFTFLIQSRKRCSFRIKEPKKAARMFVRSKSLSTATIFSPKCRPKKISMLL</sequence>
<comment type="caution">
    <text evidence="2">The sequence shown here is derived from an EMBL/GenBank/DDBJ whole genome shotgun (WGS) entry which is preliminary data.</text>
</comment>
<organism evidence="2 3">
    <name type="scientific">Ceratopteris richardii</name>
    <name type="common">Triangle waterfern</name>
    <dbReference type="NCBI Taxonomy" id="49495"/>
    <lineage>
        <taxon>Eukaryota</taxon>
        <taxon>Viridiplantae</taxon>
        <taxon>Streptophyta</taxon>
        <taxon>Embryophyta</taxon>
        <taxon>Tracheophyta</taxon>
        <taxon>Polypodiopsida</taxon>
        <taxon>Polypodiidae</taxon>
        <taxon>Polypodiales</taxon>
        <taxon>Pteridineae</taxon>
        <taxon>Pteridaceae</taxon>
        <taxon>Parkerioideae</taxon>
        <taxon>Ceratopteris</taxon>
    </lineage>
</organism>
<gene>
    <name evidence="2" type="ORF">KP509_10G047200</name>
</gene>
<feature type="chain" id="PRO_5035791320" description="Secreted protein" evidence="1">
    <location>
        <begin position="28"/>
        <end position="65"/>
    </location>
</feature>
<evidence type="ECO:0008006" key="4">
    <source>
        <dbReference type="Google" id="ProtNLM"/>
    </source>
</evidence>
<feature type="signal peptide" evidence="1">
    <location>
        <begin position="1"/>
        <end position="27"/>
    </location>
</feature>
<reference evidence="2" key="1">
    <citation type="submission" date="2021-08" db="EMBL/GenBank/DDBJ databases">
        <title>WGS assembly of Ceratopteris richardii.</title>
        <authorList>
            <person name="Marchant D.B."/>
            <person name="Chen G."/>
            <person name="Jenkins J."/>
            <person name="Shu S."/>
            <person name="Leebens-Mack J."/>
            <person name="Grimwood J."/>
            <person name="Schmutz J."/>
            <person name="Soltis P."/>
            <person name="Soltis D."/>
            <person name="Chen Z.-H."/>
        </authorList>
    </citation>
    <scope>NUCLEOTIDE SEQUENCE</scope>
    <source>
        <strain evidence="2">Whitten #5841</strain>
        <tissue evidence="2">Leaf</tissue>
    </source>
</reference>
<name>A0A8T2TYZ7_CERRI</name>
<keyword evidence="1" id="KW-0732">Signal</keyword>
<dbReference type="EMBL" id="CM035415">
    <property type="protein sequence ID" value="KAH7427500.1"/>
    <property type="molecule type" value="Genomic_DNA"/>
</dbReference>
<keyword evidence="3" id="KW-1185">Reference proteome</keyword>
<proteinExistence type="predicted"/>
<dbReference type="AlphaFoldDB" id="A0A8T2TYZ7"/>
<dbReference type="Proteomes" id="UP000825935">
    <property type="component" value="Chromosome 10"/>
</dbReference>
<accession>A0A8T2TYZ7</accession>